<proteinExistence type="predicted"/>
<sequence>MSRTRKLLATLATVGTLGSLAAYAAFSAFSSSTTNPGNNVSTGTVVLSDNDAGAALYNLTNQAPNNVVQRCIKVSYTGSLDADVKLYLPGGSVGSLGPYVNLTVEKGTQASPSFPSCSGFTPQSTVYNGTLQNFAASYSGWSNGLAVFPGSQTKWNPGDELVFRFTVSVQDDNNAQGLTTGSHAFTWEARNQ</sequence>
<protein>
    <recommendedName>
        <fullName evidence="4">SipW-cognate class signal peptide</fullName>
    </recommendedName>
</protein>
<dbReference type="AlphaFoldDB" id="A0A1H6FH98"/>
<organism evidence="2 3">
    <name type="scientific">Thermoleophilum album</name>
    <dbReference type="NCBI Taxonomy" id="29539"/>
    <lineage>
        <taxon>Bacteria</taxon>
        <taxon>Bacillati</taxon>
        <taxon>Actinomycetota</taxon>
        <taxon>Thermoleophilia</taxon>
        <taxon>Thermoleophilales</taxon>
        <taxon>Thermoleophilaceae</taxon>
        <taxon>Thermoleophilum</taxon>
    </lineage>
</organism>
<evidence type="ECO:0000313" key="2">
    <source>
        <dbReference type="EMBL" id="SEH10201.1"/>
    </source>
</evidence>
<evidence type="ECO:0008006" key="4">
    <source>
        <dbReference type="Google" id="ProtNLM"/>
    </source>
</evidence>
<keyword evidence="3" id="KW-1185">Reference proteome</keyword>
<evidence type="ECO:0000313" key="3">
    <source>
        <dbReference type="Proteomes" id="UP000222056"/>
    </source>
</evidence>
<name>A0A1H6FH98_THEAL</name>
<keyword evidence="1" id="KW-0732">Signal</keyword>
<reference evidence="3" key="1">
    <citation type="submission" date="2016-10" db="EMBL/GenBank/DDBJ databases">
        <authorList>
            <person name="Varghese N."/>
            <person name="Submissions S."/>
        </authorList>
    </citation>
    <scope>NUCLEOTIDE SEQUENCE [LARGE SCALE GENOMIC DNA]</scope>
    <source>
        <strain evidence="3">ATCC 35263</strain>
    </source>
</reference>
<dbReference type="RefSeq" id="WP_093115142.1">
    <property type="nucleotide sequence ID" value="NZ_FNWJ01000001.1"/>
</dbReference>
<gene>
    <name evidence="2" type="ORF">SAMN02745716_0048</name>
</gene>
<accession>A0A1H6FH98</accession>
<feature type="chain" id="PRO_5013810113" description="SipW-cognate class signal peptide" evidence="1">
    <location>
        <begin position="25"/>
        <end position="192"/>
    </location>
</feature>
<dbReference type="OrthoDB" id="3826640at2"/>
<feature type="signal peptide" evidence="1">
    <location>
        <begin position="1"/>
        <end position="24"/>
    </location>
</feature>
<dbReference type="Proteomes" id="UP000222056">
    <property type="component" value="Unassembled WGS sequence"/>
</dbReference>
<evidence type="ECO:0000256" key="1">
    <source>
        <dbReference type="SAM" id="SignalP"/>
    </source>
</evidence>
<dbReference type="EMBL" id="FNWJ01000001">
    <property type="protein sequence ID" value="SEH10201.1"/>
    <property type="molecule type" value="Genomic_DNA"/>
</dbReference>
<dbReference type="STRING" id="29539.SAMN02745716_0048"/>